<protein>
    <recommendedName>
        <fullName evidence="3 6">Flagellar basal body rod protein FlgB</fullName>
    </recommendedName>
</protein>
<accession>A0ABQ1I8E6</accession>
<keyword evidence="8" id="KW-0966">Cell projection</keyword>
<comment type="function">
    <text evidence="5 6">Structural component of flagellum, the bacterial motility apparatus. Part of the rod structure of flagellar basal body.</text>
</comment>
<dbReference type="RefSeq" id="WP_188574273.1">
    <property type="nucleotide sequence ID" value="NZ_BMDZ01000002.1"/>
</dbReference>
<comment type="subunit">
    <text evidence="6">The basal body constitutes a major portion of the flagellar organelle and consists of a number of rings mounted on a central rod.</text>
</comment>
<keyword evidence="9" id="KW-1185">Reference proteome</keyword>
<dbReference type="InterPro" id="IPR001444">
    <property type="entry name" value="Flag_bb_rod_N"/>
</dbReference>
<evidence type="ECO:0000256" key="4">
    <source>
        <dbReference type="ARBA" id="ARBA00023143"/>
    </source>
</evidence>
<reference evidence="9" key="1">
    <citation type="journal article" date="2019" name="Int. J. Syst. Evol. Microbiol.">
        <title>The Global Catalogue of Microorganisms (GCM) 10K type strain sequencing project: providing services to taxonomists for standard genome sequencing and annotation.</title>
        <authorList>
            <consortium name="The Broad Institute Genomics Platform"/>
            <consortium name="The Broad Institute Genome Sequencing Center for Infectious Disease"/>
            <person name="Wu L."/>
            <person name="Ma J."/>
        </authorList>
    </citation>
    <scope>NUCLEOTIDE SEQUENCE [LARGE SCALE GENOMIC DNA]</scope>
    <source>
        <strain evidence="9">CGMCC 1.10188</strain>
    </source>
</reference>
<keyword evidence="8" id="KW-0282">Flagellum</keyword>
<evidence type="ECO:0000259" key="7">
    <source>
        <dbReference type="Pfam" id="PF00460"/>
    </source>
</evidence>
<dbReference type="NCBIfam" id="TIGR01396">
    <property type="entry name" value="FlgB"/>
    <property type="match status" value="1"/>
</dbReference>
<evidence type="ECO:0000256" key="3">
    <source>
        <dbReference type="ARBA" id="ARBA00014376"/>
    </source>
</evidence>
<dbReference type="Pfam" id="PF00460">
    <property type="entry name" value="Flg_bb_rod"/>
    <property type="match status" value="1"/>
</dbReference>
<comment type="similarity">
    <text evidence="2 6">Belongs to the flagella basal body rod proteins family.</text>
</comment>
<comment type="subcellular location">
    <subcellularLocation>
        <location evidence="1 6">Bacterial flagellum basal body</location>
    </subcellularLocation>
</comment>
<dbReference type="EMBL" id="BMDZ01000002">
    <property type="protein sequence ID" value="GGB25713.1"/>
    <property type="molecule type" value="Genomic_DNA"/>
</dbReference>
<keyword evidence="4 6" id="KW-0975">Bacterial flagellum</keyword>
<comment type="caution">
    <text evidence="8">The sequence shown here is derived from an EMBL/GenBank/DDBJ whole genome shotgun (WGS) entry which is preliminary data.</text>
</comment>
<dbReference type="InterPro" id="IPR006300">
    <property type="entry name" value="FlgB"/>
</dbReference>
<dbReference type="Proteomes" id="UP000603352">
    <property type="component" value="Unassembled WGS sequence"/>
</dbReference>
<keyword evidence="8" id="KW-0969">Cilium</keyword>
<gene>
    <name evidence="8" type="primary">flgB</name>
    <name evidence="8" type="ORF">GCM10011505_03650</name>
</gene>
<feature type="domain" description="Flagellar basal body rod protein N-terminal" evidence="7">
    <location>
        <begin position="22"/>
        <end position="39"/>
    </location>
</feature>
<evidence type="ECO:0000313" key="8">
    <source>
        <dbReference type="EMBL" id="GGB25713.1"/>
    </source>
</evidence>
<organism evidence="8 9">
    <name type="scientific">Tistrella bauzanensis</name>
    <dbReference type="NCBI Taxonomy" id="657419"/>
    <lineage>
        <taxon>Bacteria</taxon>
        <taxon>Pseudomonadati</taxon>
        <taxon>Pseudomonadota</taxon>
        <taxon>Alphaproteobacteria</taxon>
        <taxon>Geminicoccales</taxon>
        <taxon>Geminicoccaceae</taxon>
        <taxon>Tistrella</taxon>
    </lineage>
</organism>
<sequence length="145" mass="15111">MDITRIPLFDAVTKRLGWLTDRQAVLAQNIANANTPGYKPRDLRPVDFGAMAEQSAGGGTGMSGTLKMTATNAHHMGPAGGGSDARAVDDRKPVEVSIDGNKINIEDQAMKIADTAASFQLATSLYKKHIQMIRTALGSGGGGGG</sequence>
<proteinExistence type="inferred from homology"/>
<dbReference type="PIRSF" id="PIRSF002889">
    <property type="entry name" value="Rod_FlgB"/>
    <property type="match status" value="1"/>
</dbReference>
<evidence type="ECO:0000256" key="2">
    <source>
        <dbReference type="ARBA" id="ARBA00009677"/>
    </source>
</evidence>
<evidence type="ECO:0000313" key="9">
    <source>
        <dbReference type="Proteomes" id="UP000603352"/>
    </source>
</evidence>
<name>A0ABQ1I8E6_9PROT</name>
<evidence type="ECO:0000256" key="1">
    <source>
        <dbReference type="ARBA" id="ARBA00004117"/>
    </source>
</evidence>
<evidence type="ECO:0000256" key="5">
    <source>
        <dbReference type="ARBA" id="ARBA00024934"/>
    </source>
</evidence>
<evidence type="ECO:0000256" key="6">
    <source>
        <dbReference type="PIRNR" id="PIRNR002889"/>
    </source>
</evidence>